<dbReference type="GO" id="GO:0005524">
    <property type="term" value="F:ATP binding"/>
    <property type="evidence" value="ECO:0007669"/>
    <property type="project" value="InterPro"/>
</dbReference>
<evidence type="ECO:0000259" key="1">
    <source>
        <dbReference type="Pfam" id="PF00485"/>
    </source>
</evidence>
<dbReference type="Gene3D" id="3.40.50.300">
    <property type="entry name" value="P-loop containing nucleotide triphosphate hydrolases"/>
    <property type="match status" value="1"/>
</dbReference>
<feature type="domain" description="Phosphoribulokinase/uridine kinase" evidence="1">
    <location>
        <begin position="86"/>
        <end position="282"/>
    </location>
</feature>
<dbReference type="Pfam" id="PF00485">
    <property type="entry name" value="PRK"/>
    <property type="match status" value="1"/>
</dbReference>
<dbReference type="EMBL" id="JAFGDB010000006">
    <property type="protein sequence ID" value="MBN2066916.1"/>
    <property type="molecule type" value="Genomic_DNA"/>
</dbReference>
<proteinExistence type="predicted"/>
<accession>A0A939C470</accession>
<dbReference type="GO" id="GO:0016301">
    <property type="term" value="F:kinase activity"/>
    <property type="evidence" value="ECO:0007669"/>
    <property type="project" value="InterPro"/>
</dbReference>
<dbReference type="AlphaFoldDB" id="A0A939C470"/>
<gene>
    <name evidence="2" type="ORF">JW744_00430</name>
</gene>
<comment type="caution">
    <text evidence="2">The sequence shown here is derived from an EMBL/GenBank/DDBJ whole genome shotgun (WGS) entry which is preliminary data.</text>
</comment>
<protein>
    <recommendedName>
        <fullName evidence="1">Phosphoribulokinase/uridine kinase domain-containing protein</fullName>
    </recommendedName>
</protein>
<reference evidence="2" key="1">
    <citation type="submission" date="2021-01" db="EMBL/GenBank/DDBJ databases">
        <title>Active Sulfur Cycling in an Early Earth Analoge.</title>
        <authorList>
            <person name="Hahn C.R."/>
            <person name="Youssef N.H."/>
            <person name="Elshahed M."/>
        </authorList>
    </citation>
    <scope>NUCLEOTIDE SEQUENCE</scope>
    <source>
        <strain evidence="2">Zod_Metabat.1151</strain>
    </source>
</reference>
<evidence type="ECO:0000313" key="3">
    <source>
        <dbReference type="Proteomes" id="UP000809243"/>
    </source>
</evidence>
<name>A0A939C470_9ARCH</name>
<dbReference type="PANTHER" id="PTHR10285">
    <property type="entry name" value="URIDINE KINASE"/>
    <property type="match status" value="1"/>
</dbReference>
<dbReference type="SUPFAM" id="SSF52540">
    <property type="entry name" value="P-loop containing nucleoside triphosphate hydrolases"/>
    <property type="match status" value="1"/>
</dbReference>
<dbReference type="InterPro" id="IPR006083">
    <property type="entry name" value="PRK/URK"/>
</dbReference>
<dbReference type="InterPro" id="IPR027417">
    <property type="entry name" value="P-loop_NTPase"/>
</dbReference>
<evidence type="ECO:0000313" key="2">
    <source>
        <dbReference type="EMBL" id="MBN2066916.1"/>
    </source>
</evidence>
<sequence>MPKKRSWISKAGELAERFSGRGKARKKMRGHLPELPKRVKIKPGARYLNLAKGEATPSQAVRPLTDAIAQSYRAFLQHSPRKQVFVVGIGGAEGTAKTFLASEITKLLGDHVEVRTLAMDDYYKMSRRERKKKVQELKRKGRMSRENLMIFEISNDPVLSDFQTLLEHIEALKQGRPVQKHFYDHSNGEIIRNSRRVEPMQQGILLVEGIYALRKELRRAIDCGVFVFTGEEKKYQRVSKRDAAERAHGIYRSNKYFFEAQLTSYRRYIEPTIRNADIVVNTTHLFD</sequence>
<dbReference type="Proteomes" id="UP000809243">
    <property type="component" value="Unassembled WGS sequence"/>
</dbReference>
<organism evidence="2 3">
    <name type="scientific">Candidatus Iainarchaeum sp</name>
    <dbReference type="NCBI Taxonomy" id="3101447"/>
    <lineage>
        <taxon>Archaea</taxon>
        <taxon>Candidatus Iainarchaeota</taxon>
        <taxon>Candidatus Iainarchaeia</taxon>
        <taxon>Candidatus Iainarchaeales</taxon>
        <taxon>Candidatus Iainarchaeaceae</taxon>
        <taxon>Candidatus Iainarchaeum</taxon>
    </lineage>
</organism>